<proteinExistence type="predicted"/>
<sequence>MIRILWSVLAVALLAFAIFEGVKYGWVAATVLILFGLLPDIALIGAFGGRPGLLRPERVGFYNFLHRPWLPIALIAASLILPLPALGWGLRGGLELFLAGLAWLAHIAVDRAFGFGLRDPEGSIRPVGGARSSSAAEV</sequence>
<evidence type="ECO:0000313" key="2">
    <source>
        <dbReference type="EMBL" id="MBO1902429.1"/>
    </source>
</evidence>
<organism evidence="2 3">
    <name type="scientific">Leucobacter weissii</name>
    <dbReference type="NCBI Taxonomy" id="1983706"/>
    <lineage>
        <taxon>Bacteria</taxon>
        <taxon>Bacillati</taxon>
        <taxon>Actinomycetota</taxon>
        <taxon>Actinomycetes</taxon>
        <taxon>Micrococcales</taxon>
        <taxon>Microbacteriaceae</taxon>
        <taxon>Leucobacter</taxon>
    </lineage>
</organism>
<feature type="transmembrane region" description="Helical" evidence="1">
    <location>
        <begin position="69"/>
        <end position="90"/>
    </location>
</feature>
<evidence type="ECO:0000256" key="1">
    <source>
        <dbReference type="SAM" id="Phobius"/>
    </source>
</evidence>
<reference evidence="2" key="1">
    <citation type="submission" date="2021-03" db="EMBL/GenBank/DDBJ databases">
        <title>Leucobacter chromiisoli sp. nov., isolated from chromium-containing soil of chemical plant.</title>
        <authorList>
            <person name="Xu Z."/>
        </authorList>
    </citation>
    <scope>NUCLEOTIDE SEQUENCE</scope>
    <source>
        <strain evidence="2">S27</strain>
    </source>
</reference>
<dbReference type="Proteomes" id="UP000664382">
    <property type="component" value="Unassembled WGS sequence"/>
</dbReference>
<name>A0A939MK32_9MICO</name>
<dbReference type="InterPro" id="IPR025356">
    <property type="entry name" value="DUF4260"/>
</dbReference>
<comment type="caution">
    <text evidence="2">The sequence shown here is derived from an EMBL/GenBank/DDBJ whole genome shotgun (WGS) entry which is preliminary data.</text>
</comment>
<keyword evidence="1" id="KW-0472">Membrane</keyword>
<keyword evidence="1" id="KW-1133">Transmembrane helix</keyword>
<protein>
    <submittedName>
        <fullName evidence="2">DUF4260 family protein</fullName>
    </submittedName>
</protein>
<keyword evidence="3" id="KW-1185">Reference proteome</keyword>
<dbReference type="RefSeq" id="WP_208098184.1">
    <property type="nucleotide sequence ID" value="NZ_JAGDYM010000011.1"/>
</dbReference>
<dbReference type="AlphaFoldDB" id="A0A939MK32"/>
<dbReference type="EMBL" id="JAGDYM010000011">
    <property type="protein sequence ID" value="MBO1902429.1"/>
    <property type="molecule type" value="Genomic_DNA"/>
</dbReference>
<accession>A0A939MK32</accession>
<gene>
    <name evidence="2" type="ORF">J4H92_10765</name>
</gene>
<dbReference type="Pfam" id="PF14079">
    <property type="entry name" value="DUF4260"/>
    <property type="match status" value="1"/>
</dbReference>
<evidence type="ECO:0000313" key="3">
    <source>
        <dbReference type="Proteomes" id="UP000664382"/>
    </source>
</evidence>
<feature type="transmembrane region" description="Helical" evidence="1">
    <location>
        <begin position="27"/>
        <end position="48"/>
    </location>
</feature>
<keyword evidence="1" id="KW-0812">Transmembrane</keyword>